<dbReference type="EMBL" id="AP031573">
    <property type="protein sequence ID" value="BFM43404.1"/>
    <property type="molecule type" value="Genomic_DNA"/>
</dbReference>
<protein>
    <recommendedName>
        <fullName evidence="2">Alpha/beta hydrolase</fullName>
    </recommendedName>
</protein>
<dbReference type="SUPFAM" id="SSF53474">
    <property type="entry name" value="alpha/beta-Hydrolases"/>
    <property type="match status" value="1"/>
</dbReference>
<sequence length="176" mass="20315">MMTKLRLIILSDLFGDRNSKWVKEYQEILEPKFEIQYYDVSELAGIHSTSLLESDIHNQFLNGGIDRAVTKLLQLETEKIVVLGFSIGGTIAWKASLQGLNSTHLFAVSSTRLRYEVEVPNCDVKLYFGEEDSNRPDLQWFFELNLIGEIMENHDHQLYKIKNIAFLVCDDIIKMV</sequence>
<dbReference type="InterPro" id="IPR029058">
    <property type="entry name" value="AB_hydrolase_fold"/>
</dbReference>
<name>A0AAT9H1N6_9FLAO</name>
<evidence type="ECO:0000313" key="1">
    <source>
        <dbReference type="EMBL" id="BFM43404.1"/>
    </source>
</evidence>
<proteinExistence type="predicted"/>
<gene>
    <name evidence="1" type="ORF">CFS9_20450</name>
</gene>
<dbReference type="RefSeq" id="WP_369618447.1">
    <property type="nucleotide sequence ID" value="NZ_AP031573.1"/>
</dbReference>
<dbReference type="AlphaFoldDB" id="A0AAT9H1N6"/>
<reference evidence="1" key="1">
    <citation type="submission" date="2024-05" db="EMBL/GenBank/DDBJ databases">
        <title>Whole-Genome Sequence of CFS9, a Potential Fish Probiotic Isolated from the Body Surface of Silurus asotus.</title>
        <authorList>
            <person name="Kojima M."/>
            <person name="Tobioka K."/>
            <person name="Yokota K."/>
            <person name="Nakatani H."/>
            <person name="Hori K."/>
            <person name="Tamaru Y."/>
            <person name="Okazaki F."/>
        </authorList>
    </citation>
    <scope>NUCLEOTIDE SEQUENCE</scope>
    <source>
        <strain evidence="1">CFS9</strain>
    </source>
</reference>
<evidence type="ECO:0008006" key="2">
    <source>
        <dbReference type="Google" id="ProtNLM"/>
    </source>
</evidence>
<accession>A0AAT9H1N6</accession>
<organism evidence="1">
    <name type="scientific">Flavobacterium sp. CFS9</name>
    <dbReference type="NCBI Taxonomy" id="3143118"/>
    <lineage>
        <taxon>Bacteria</taxon>
        <taxon>Pseudomonadati</taxon>
        <taxon>Bacteroidota</taxon>
        <taxon>Flavobacteriia</taxon>
        <taxon>Flavobacteriales</taxon>
        <taxon>Flavobacteriaceae</taxon>
        <taxon>Flavobacterium</taxon>
    </lineage>
</organism>